<proteinExistence type="predicted"/>
<dbReference type="InterPro" id="IPR010730">
    <property type="entry name" value="HET"/>
</dbReference>
<reference evidence="2 3" key="1">
    <citation type="journal article" date="2018" name="IMA Fungus">
        <title>IMA Genome-F 9: Draft genome sequence of Annulohypoxylon stygium, Aspergillus mulundensis, Berkeleyomyces basicola (syn. Thielaviopsis basicola), Ceratocystis smalleyi, two Cercospora beticola strains, Coleophoma cylindrospora, Fusarium fracticaudum, Phialophora cf. hyalina, and Morchella septimelata.</title>
        <authorList>
            <person name="Wingfield B.D."/>
            <person name="Bills G.F."/>
            <person name="Dong Y."/>
            <person name="Huang W."/>
            <person name="Nel W.J."/>
            <person name="Swalarsk-Parry B.S."/>
            <person name="Vaghefi N."/>
            <person name="Wilken P.M."/>
            <person name="An Z."/>
            <person name="de Beer Z.W."/>
            <person name="De Vos L."/>
            <person name="Chen L."/>
            <person name="Duong T.A."/>
            <person name="Gao Y."/>
            <person name="Hammerbacher A."/>
            <person name="Kikkert J.R."/>
            <person name="Li Y."/>
            <person name="Li H."/>
            <person name="Li K."/>
            <person name="Li Q."/>
            <person name="Liu X."/>
            <person name="Ma X."/>
            <person name="Naidoo K."/>
            <person name="Pethybridge S.J."/>
            <person name="Sun J."/>
            <person name="Steenkamp E.T."/>
            <person name="van der Nest M.A."/>
            <person name="van Wyk S."/>
            <person name="Wingfield M.J."/>
            <person name="Xiong C."/>
            <person name="Yue Q."/>
            <person name="Zhang X."/>
        </authorList>
    </citation>
    <scope>NUCLEOTIDE SEQUENCE [LARGE SCALE GENOMIC DNA]</scope>
    <source>
        <strain evidence="2 3">BP6252</strain>
    </source>
</reference>
<dbReference type="Proteomes" id="UP000256645">
    <property type="component" value="Unassembled WGS sequence"/>
</dbReference>
<evidence type="ECO:0000313" key="2">
    <source>
        <dbReference type="EMBL" id="RDW72883.1"/>
    </source>
</evidence>
<sequence length="763" mass="87309">MPTFSRQHFAPPHEVYDPSLSPGGERGKSWQATVWEELDTIPRPAGQFCSRCQNSFDSAISQALELVKTPQPIVTHSKRFPPDYLINRSKLHKFRLNYYLGWNLVEDIWNLLPLYKTVRQLEDGELEESEKLEDNVMGLYLRFSIWPKSLCISGITEAPFMSTDFRTSMLRLDVYHIENSATAIDENRYQESSFTRAFRISSKLGEMPNQYFFGRKVERDPLSNVASEAYTQFLSQCDNHHKCIKAESKLPTRVVDIGKSTGDLPRIVETQGLKARYVALSYCWGNGPQFTTTLHNLTDRKKAIDVSKVPQTFKDAIQVTRSLGVQYLWIDSLCIIQDDKSDWERESAQMASVYAQAYVTIAASNSAKSSDGFLALRPDVLEMPYTNLGSTTPINLRLLKREWHEDWLFHGNMDYALRSESEALLSRAWALQERYLSARILLYTRRMMYFSCRQVSASEEGDVYRSAAFQVYPPLLATLKSRLGPRALQKSYSWWRNVLREFSETSLTYQSDKLPALAGLATTFSKSTRSGYVAGLWWEDILNGLLWRSHSAIFSFNQHNDGPSFSWIKNHGHKIIWDSLPGEGYEAIARFEDYSTSATYQSPFGEDKKAAILVTAPLLPLQRVDIRDQPLRIDGLYSSFPHDSPDSRRYLDHSKYDSPYNNAGLQGIIPEVQMLPVVAEFDANSLEKEGVEYALILAQRRTWEGGPELLKFGHHLTYTSRAPGDKLRRPGRRYELFALVVKEVLRPDGTIKLSLFGLEDLRI</sequence>
<feature type="domain" description="Heterokaryon incompatibility" evidence="1">
    <location>
        <begin position="277"/>
        <end position="433"/>
    </location>
</feature>
<dbReference type="PANTHER" id="PTHR33112">
    <property type="entry name" value="DOMAIN PROTEIN, PUTATIVE-RELATED"/>
    <property type="match status" value="1"/>
</dbReference>
<comment type="caution">
    <text evidence="2">The sequence shown here is derived from an EMBL/GenBank/DDBJ whole genome shotgun (WGS) entry which is preliminary data.</text>
</comment>
<dbReference type="AlphaFoldDB" id="A0A3D8RFP9"/>
<organism evidence="2 3">
    <name type="scientific">Coleophoma cylindrospora</name>
    <dbReference type="NCBI Taxonomy" id="1849047"/>
    <lineage>
        <taxon>Eukaryota</taxon>
        <taxon>Fungi</taxon>
        <taxon>Dikarya</taxon>
        <taxon>Ascomycota</taxon>
        <taxon>Pezizomycotina</taxon>
        <taxon>Leotiomycetes</taxon>
        <taxon>Helotiales</taxon>
        <taxon>Dermateaceae</taxon>
        <taxon>Coleophoma</taxon>
    </lineage>
</organism>
<dbReference type="OrthoDB" id="8300194at2759"/>
<evidence type="ECO:0000313" key="3">
    <source>
        <dbReference type="Proteomes" id="UP000256645"/>
    </source>
</evidence>
<dbReference type="Pfam" id="PF06985">
    <property type="entry name" value="HET"/>
    <property type="match status" value="1"/>
</dbReference>
<dbReference type="PANTHER" id="PTHR33112:SF16">
    <property type="entry name" value="HETEROKARYON INCOMPATIBILITY DOMAIN-CONTAINING PROTEIN"/>
    <property type="match status" value="1"/>
</dbReference>
<gene>
    <name evidence="2" type="ORF">BP6252_06790</name>
</gene>
<accession>A0A3D8RFP9</accession>
<name>A0A3D8RFP9_9HELO</name>
<keyword evidence="3" id="KW-1185">Reference proteome</keyword>
<evidence type="ECO:0000259" key="1">
    <source>
        <dbReference type="Pfam" id="PF06985"/>
    </source>
</evidence>
<dbReference type="STRING" id="1849047.A0A3D8RFP9"/>
<protein>
    <recommendedName>
        <fullName evidence="1">Heterokaryon incompatibility domain-containing protein</fullName>
    </recommendedName>
</protein>
<dbReference type="EMBL" id="PDLM01000007">
    <property type="protein sequence ID" value="RDW72883.1"/>
    <property type="molecule type" value="Genomic_DNA"/>
</dbReference>